<proteinExistence type="predicted"/>
<protein>
    <submittedName>
        <fullName evidence="2">Uncharacterized protein</fullName>
    </submittedName>
</protein>
<evidence type="ECO:0000256" key="1">
    <source>
        <dbReference type="SAM" id="MobiDB-lite"/>
    </source>
</evidence>
<feature type="compositionally biased region" description="Polar residues" evidence="1">
    <location>
        <begin position="1"/>
        <end position="16"/>
    </location>
</feature>
<dbReference type="Proteomes" id="UP000199568">
    <property type="component" value="Unassembled WGS sequence"/>
</dbReference>
<dbReference type="OrthoDB" id="49105at2"/>
<dbReference type="AlphaFoldDB" id="A0A1I0AP29"/>
<name>A0A1I0AP29_9FIRM</name>
<evidence type="ECO:0000313" key="3">
    <source>
        <dbReference type="Proteomes" id="UP000199568"/>
    </source>
</evidence>
<dbReference type="STRING" id="426128.SAMN05660297_00996"/>
<sequence length="193" mass="21892">MIKSVNGIQQAPMTQQVHRKEKGKEKKTPANKEVQVEAAANDQQVKKVTYDKPKEASHEKTIAALKKESEKAYQQLRQLVEQLLKRQGYSWDKIKEKDFDELQIDSQAIEEAEALIAEDGLLGAEKTSERIVQFAIAISGGDKSKLEELKAAIDKGFKEVENMLGGLPEVSQKTYQLVMEKLEQWYEGDQEIE</sequence>
<organism evidence="2 3">
    <name type="scientific">Natronincola peptidivorans</name>
    <dbReference type="NCBI Taxonomy" id="426128"/>
    <lineage>
        <taxon>Bacteria</taxon>
        <taxon>Bacillati</taxon>
        <taxon>Bacillota</taxon>
        <taxon>Clostridia</taxon>
        <taxon>Peptostreptococcales</taxon>
        <taxon>Natronincolaceae</taxon>
        <taxon>Natronincola</taxon>
    </lineage>
</organism>
<dbReference type="EMBL" id="FOHU01000003">
    <property type="protein sequence ID" value="SES95522.1"/>
    <property type="molecule type" value="Genomic_DNA"/>
</dbReference>
<dbReference type="RefSeq" id="WP_090440228.1">
    <property type="nucleotide sequence ID" value="NZ_FOHU01000003.1"/>
</dbReference>
<reference evidence="2 3" key="1">
    <citation type="submission" date="2016-10" db="EMBL/GenBank/DDBJ databases">
        <authorList>
            <person name="de Groot N.N."/>
        </authorList>
    </citation>
    <scope>NUCLEOTIDE SEQUENCE [LARGE SCALE GENOMIC DNA]</scope>
    <source>
        <strain evidence="2 3">DSM 18979</strain>
    </source>
</reference>
<accession>A0A1I0AP29</accession>
<feature type="compositionally biased region" description="Basic and acidic residues" evidence="1">
    <location>
        <begin position="44"/>
        <end position="58"/>
    </location>
</feature>
<feature type="region of interest" description="Disordered" evidence="1">
    <location>
        <begin position="1"/>
        <end position="58"/>
    </location>
</feature>
<gene>
    <name evidence="2" type="ORF">SAMN05660297_00996</name>
</gene>
<keyword evidence="3" id="KW-1185">Reference proteome</keyword>
<evidence type="ECO:0000313" key="2">
    <source>
        <dbReference type="EMBL" id="SES95522.1"/>
    </source>
</evidence>